<reference evidence="1 2" key="1">
    <citation type="submission" date="2021-04" db="EMBL/GenBank/DDBJ databases">
        <title>Genomics, taxonomy and metabolism of representatives of sulfur bacteria of the genus Thiothrix: Thiothrix fructosivorans QT, Thiothrix unzii A1T and three new species, Thiothrix subterranea sp. nov., Thiothrix litoralis sp. nov. and 'Candidatus Thiothrix anitrata' sp. nov.</title>
        <authorList>
            <person name="Ravin N.V."/>
            <person name="Smolyakov D."/>
            <person name="Rudenko T.S."/>
            <person name="Mardanov A.V."/>
            <person name="Beletsky A.V."/>
            <person name="Markov N.D."/>
            <person name="Fomenkov A.I."/>
            <person name="Roberts R.J."/>
            <person name="Karnachuk O.V."/>
            <person name="Novikov A."/>
            <person name="Grabovich M.Y."/>
        </authorList>
    </citation>
    <scope>NUCLEOTIDE SEQUENCE [LARGE SCALE GENOMIC DNA]</scope>
    <source>
        <strain evidence="1 2">AS</strain>
    </source>
</reference>
<protein>
    <submittedName>
        <fullName evidence="1">Uncharacterized protein</fullName>
    </submittedName>
</protein>
<organism evidence="1 2">
    <name type="scientific">Thiothrix litoralis</name>
    <dbReference type="NCBI Taxonomy" id="2891210"/>
    <lineage>
        <taxon>Bacteria</taxon>
        <taxon>Pseudomonadati</taxon>
        <taxon>Pseudomonadota</taxon>
        <taxon>Gammaproteobacteria</taxon>
        <taxon>Thiotrichales</taxon>
        <taxon>Thiotrichaceae</taxon>
        <taxon>Thiothrix</taxon>
    </lineage>
</organism>
<sequence>MTAPLSFKGVCLKRHELTSKLDALHQCRSTLAEYNVATKGVDGIIEARAQELEALTLDIADRKELLDKFIGIRTHRQFHELPSSIRGLRSEIANGQAAVDRKRQALVDSGIQAEEAKRIIADYDATEAVQKLEPLESELAEWVSFSETGLASDLPPNAQQLFESYEDFGSGCQRPQNMYSLNYGV</sequence>
<proteinExistence type="predicted"/>
<evidence type="ECO:0000313" key="2">
    <source>
        <dbReference type="Proteomes" id="UP000672039"/>
    </source>
</evidence>
<keyword evidence="2" id="KW-1185">Reference proteome</keyword>
<evidence type="ECO:0000313" key="1">
    <source>
        <dbReference type="EMBL" id="QTR45385.1"/>
    </source>
</evidence>
<dbReference type="Proteomes" id="UP000672039">
    <property type="component" value="Chromosome"/>
</dbReference>
<dbReference type="EMBL" id="CP072801">
    <property type="protein sequence ID" value="QTR45385.1"/>
    <property type="molecule type" value="Genomic_DNA"/>
</dbReference>
<accession>A0ABX7WPC8</accession>
<name>A0ABX7WPC8_9GAMM</name>
<gene>
    <name evidence="1" type="ORF">J9253_15435</name>
</gene>
<dbReference type="RefSeq" id="WP_210221798.1">
    <property type="nucleotide sequence ID" value="NZ_CP072801.1"/>
</dbReference>